<feature type="region of interest" description="Disordered" evidence="1">
    <location>
        <begin position="65"/>
        <end position="86"/>
    </location>
</feature>
<dbReference type="EMBL" id="BMQO01000041">
    <property type="protein sequence ID" value="GGS44036.1"/>
    <property type="molecule type" value="Genomic_DNA"/>
</dbReference>
<proteinExistence type="predicted"/>
<organism evidence="2 3">
    <name type="scientific">Deinococcus knuensis</name>
    <dbReference type="NCBI Taxonomy" id="1837380"/>
    <lineage>
        <taxon>Bacteria</taxon>
        <taxon>Thermotogati</taxon>
        <taxon>Deinococcota</taxon>
        <taxon>Deinococci</taxon>
        <taxon>Deinococcales</taxon>
        <taxon>Deinococcaceae</taxon>
        <taxon>Deinococcus</taxon>
    </lineage>
</organism>
<name>A0ABQ2T0H5_9DEIO</name>
<reference evidence="3" key="1">
    <citation type="journal article" date="2019" name="Int. J. Syst. Evol. Microbiol.">
        <title>The Global Catalogue of Microorganisms (GCM) 10K type strain sequencing project: providing services to taxonomists for standard genome sequencing and annotation.</title>
        <authorList>
            <consortium name="The Broad Institute Genomics Platform"/>
            <consortium name="The Broad Institute Genome Sequencing Center for Infectious Disease"/>
            <person name="Wu L."/>
            <person name="Ma J."/>
        </authorList>
    </citation>
    <scope>NUCLEOTIDE SEQUENCE [LARGE SCALE GENOMIC DNA]</scope>
    <source>
        <strain evidence="3">JCM 31406</strain>
    </source>
</reference>
<evidence type="ECO:0000256" key="1">
    <source>
        <dbReference type="SAM" id="MobiDB-lite"/>
    </source>
</evidence>
<gene>
    <name evidence="2" type="ORF">GCM10008961_38700</name>
</gene>
<dbReference type="Proteomes" id="UP000620633">
    <property type="component" value="Unassembled WGS sequence"/>
</dbReference>
<protein>
    <recommendedName>
        <fullName evidence="4">Transposase</fullName>
    </recommendedName>
</protein>
<evidence type="ECO:0000313" key="2">
    <source>
        <dbReference type="EMBL" id="GGS44036.1"/>
    </source>
</evidence>
<evidence type="ECO:0008006" key="4">
    <source>
        <dbReference type="Google" id="ProtNLM"/>
    </source>
</evidence>
<accession>A0ABQ2T0H5</accession>
<evidence type="ECO:0000313" key="3">
    <source>
        <dbReference type="Proteomes" id="UP000620633"/>
    </source>
</evidence>
<comment type="caution">
    <text evidence="2">The sequence shown here is derived from an EMBL/GenBank/DDBJ whole genome shotgun (WGS) entry which is preliminary data.</text>
</comment>
<sequence length="134" mass="13820">MQTLLECLVKPPGPSGCEQESNGFRVINERVVNATDRVRIRPACPVVVRCPPCGLSERGEWGHRPVHRVAGNPAGGRPPGSGGSGCGTRCPVGPQGVGGAGSAVRAVLVRAADRVLRGWGLNALTGFLPHVTVG</sequence>
<feature type="compositionally biased region" description="Gly residues" evidence="1">
    <location>
        <begin position="73"/>
        <end position="86"/>
    </location>
</feature>
<keyword evidence="3" id="KW-1185">Reference proteome</keyword>